<organism evidence="1 2">
    <name type="scientific">Protopolystoma xenopodis</name>
    <dbReference type="NCBI Taxonomy" id="117903"/>
    <lineage>
        <taxon>Eukaryota</taxon>
        <taxon>Metazoa</taxon>
        <taxon>Spiralia</taxon>
        <taxon>Lophotrochozoa</taxon>
        <taxon>Platyhelminthes</taxon>
        <taxon>Monogenea</taxon>
        <taxon>Polyopisthocotylea</taxon>
        <taxon>Polystomatidea</taxon>
        <taxon>Polystomatidae</taxon>
        <taxon>Protopolystoma</taxon>
    </lineage>
</organism>
<accession>A0A3S5BYQ6</accession>
<sequence length="84" mass="8952">MVLVQSTPTVGSASSLHPIRRPLDISQLSFFSNESSQTAAICPTSNATTTHLLRPVAGNQLNCLTRGYDLGRLLANCLAVNAIR</sequence>
<gene>
    <name evidence="1" type="ORF">PXEA_LOCUS18266</name>
</gene>
<comment type="caution">
    <text evidence="1">The sequence shown here is derived from an EMBL/GenBank/DDBJ whole genome shotgun (WGS) entry which is preliminary data.</text>
</comment>
<dbReference type="EMBL" id="CAAALY010069897">
    <property type="protein sequence ID" value="VEL24826.1"/>
    <property type="molecule type" value="Genomic_DNA"/>
</dbReference>
<reference evidence="1" key="1">
    <citation type="submission" date="2018-11" db="EMBL/GenBank/DDBJ databases">
        <authorList>
            <consortium name="Pathogen Informatics"/>
        </authorList>
    </citation>
    <scope>NUCLEOTIDE SEQUENCE</scope>
</reference>
<proteinExistence type="predicted"/>
<dbReference type="AlphaFoldDB" id="A0A3S5BYQ6"/>
<dbReference type="Proteomes" id="UP000784294">
    <property type="component" value="Unassembled WGS sequence"/>
</dbReference>
<keyword evidence="2" id="KW-1185">Reference proteome</keyword>
<evidence type="ECO:0000313" key="2">
    <source>
        <dbReference type="Proteomes" id="UP000784294"/>
    </source>
</evidence>
<name>A0A3S5BYQ6_9PLAT</name>
<protein>
    <submittedName>
        <fullName evidence="1">Uncharacterized protein</fullName>
    </submittedName>
</protein>
<evidence type="ECO:0000313" key="1">
    <source>
        <dbReference type="EMBL" id="VEL24826.1"/>
    </source>
</evidence>